<gene>
    <name evidence="3" type="ORF">SNEC2469_LOCUS25225</name>
</gene>
<dbReference type="EMBL" id="CAJNJA010049463">
    <property type="protein sequence ID" value="CAE7837352.1"/>
    <property type="molecule type" value="Genomic_DNA"/>
</dbReference>
<evidence type="ECO:0000256" key="2">
    <source>
        <dbReference type="SAM" id="SignalP"/>
    </source>
</evidence>
<dbReference type="OrthoDB" id="441383at2759"/>
<feature type="compositionally biased region" description="Basic and acidic residues" evidence="1">
    <location>
        <begin position="83"/>
        <end position="95"/>
    </location>
</feature>
<dbReference type="AlphaFoldDB" id="A0A812ZSD1"/>
<feature type="chain" id="PRO_5033044371" evidence="2">
    <location>
        <begin position="33"/>
        <end position="184"/>
    </location>
</feature>
<evidence type="ECO:0000313" key="3">
    <source>
        <dbReference type="EMBL" id="CAE7837352.1"/>
    </source>
</evidence>
<proteinExistence type="predicted"/>
<feature type="compositionally biased region" description="Acidic residues" evidence="1">
    <location>
        <begin position="136"/>
        <end position="145"/>
    </location>
</feature>
<accession>A0A812ZSD1</accession>
<feature type="signal peptide" evidence="2">
    <location>
        <begin position="1"/>
        <end position="32"/>
    </location>
</feature>
<reference evidence="3" key="1">
    <citation type="submission" date="2021-02" db="EMBL/GenBank/DDBJ databases">
        <authorList>
            <person name="Dougan E. K."/>
            <person name="Rhodes N."/>
            <person name="Thang M."/>
            <person name="Chan C."/>
        </authorList>
    </citation>
    <scope>NUCLEOTIDE SEQUENCE</scope>
</reference>
<sequence length="184" mass="20449">REQMQLTQETTMITILIGNLLLALGCHEMTTALDVPAAAPGDRLRLYRSMEFLLPLLLVLQRGGTPAWAKGSTFLRRSVLARDRTAHPRPMPKDDSDAEAEEGEEEEESDPDPFATDFSRPPDGRTRCEVEREQQEAAEEEEEEGDFHTTGELGEVSSGELRPACWPTPDSDDGDFGFGLQTKD</sequence>
<feature type="non-terminal residue" evidence="3">
    <location>
        <position position="1"/>
    </location>
</feature>
<name>A0A812ZSD1_9DINO</name>
<protein>
    <submittedName>
        <fullName evidence="3">Uncharacterized protein</fullName>
    </submittedName>
</protein>
<dbReference type="Proteomes" id="UP000601435">
    <property type="component" value="Unassembled WGS sequence"/>
</dbReference>
<comment type="caution">
    <text evidence="3">The sequence shown here is derived from an EMBL/GenBank/DDBJ whole genome shotgun (WGS) entry which is preliminary data.</text>
</comment>
<feature type="region of interest" description="Disordered" evidence="1">
    <location>
        <begin position="83"/>
        <end position="184"/>
    </location>
</feature>
<keyword evidence="2" id="KW-0732">Signal</keyword>
<organism evidence="3 4">
    <name type="scientific">Symbiodinium necroappetens</name>
    <dbReference type="NCBI Taxonomy" id="1628268"/>
    <lineage>
        <taxon>Eukaryota</taxon>
        <taxon>Sar</taxon>
        <taxon>Alveolata</taxon>
        <taxon>Dinophyceae</taxon>
        <taxon>Suessiales</taxon>
        <taxon>Symbiodiniaceae</taxon>
        <taxon>Symbiodinium</taxon>
    </lineage>
</organism>
<feature type="compositionally biased region" description="Acidic residues" evidence="1">
    <location>
        <begin position="96"/>
        <end position="111"/>
    </location>
</feature>
<keyword evidence="4" id="KW-1185">Reference proteome</keyword>
<feature type="compositionally biased region" description="Basic and acidic residues" evidence="1">
    <location>
        <begin position="120"/>
        <end position="135"/>
    </location>
</feature>
<evidence type="ECO:0000313" key="4">
    <source>
        <dbReference type="Proteomes" id="UP000601435"/>
    </source>
</evidence>
<evidence type="ECO:0000256" key="1">
    <source>
        <dbReference type="SAM" id="MobiDB-lite"/>
    </source>
</evidence>